<gene>
    <name evidence="1" type="ORF">NEF87_001304</name>
</gene>
<organism evidence="1 2">
    <name type="scientific">Candidatus Lokiarchaeum ossiferum</name>
    <dbReference type="NCBI Taxonomy" id="2951803"/>
    <lineage>
        <taxon>Archaea</taxon>
        <taxon>Promethearchaeati</taxon>
        <taxon>Promethearchaeota</taxon>
        <taxon>Promethearchaeia</taxon>
        <taxon>Promethearchaeales</taxon>
        <taxon>Promethearchaeaceae</taxon>
        <taxon>Candidatus Lokiarchaeum</taxon>
    </lineage>
</organism>
<dbReference type="Proteomes" id="UP001208689">
    <property type="component" value="Chromosome"/>
</dbReference>
<evidence type="ECO:0000313" key="2">
    <source>
        <dbReference type="Proteomes" id="UP001208689"/>
    </source>
</evidence>
<reference evidence="1" key="1">
    <citation type="submission" date="2022-09" db="EMBL/GenBank/DDBJ databases">
        <title>Actin cytoskeleton and complex cell architecture in an #Asgard archaeon.</title>
        <authorList>
            <person name="Ponce Toledo R.I."/>
            <person name="Schleper C."/>
            <person name="Rodrigues Oliveira T."/>
            <person name="Wollweber F."/>
            <person name="Xu J."/>
            <person name="Rittmann S."/>
            <person name="Klingl A."/>
            <person name="Pilhofer M."/>
        </authorList>
    </citation>
    <scope>NUCLEOTIDE SEQUENCE</scope>
    <source>
        <strain evidence="1">B-35</strain>
    </source>
</reference>
<dbReference type="EMBL" id="CP104013">
    <property type="protein sequence ID" value="UYP45019.1"/>
    <property type="molecule type" value="Genomic_DNA"/>
</dbReference>
<name>A0ABY6HR15_9ARCH</name>
<protein>
    <submittedName>
        <fullName evidence="1">Uncharacterized protein</fullName>
    </submittedName>
</protein>
<proteinExistence type="predicted"/>
<evidence type="ECO:0000313" key="1">
    <source>
        <dbReference type="EMBL" id="UYP45019.1"/>
    </source>
</evidence>
<sequence>MVRFVPEAYQKVKFEKMFDEISKYAKLTTEIIKNCTERAFFDWEMSSGQEISVLFSFKAGRRIKEIDKIGTYFRSYLEPILNSRKIINRSVNIATRSLENMYIKP</sequence>
<accession>A0ABY6HR15</accession>
<keyword evidence="2" id="KW-1185">Reference proteome</keyword>